<keyword evidence="3 12" id="KW-0963">Cytoplasm</keyword>
<keyword evidence="15" id="KW-1185">Reference proteome</keyword>
<evidence type="ECO:0000256" key="1">
    <source>
        <dbReference type="ARBA" id="ARBA00004496"/>
    </source>
</evidence>
<keyword evidence="12" id="KW-1015">Disulfide bond</keyword>
<comment type="function">
    <text evidence="12">Specifically methylates position 2 of adenine 2503 in 23S rRNA and position 2 of adenine 37 in tRNAs.</text>
</comment>
<dbReference type="SUPFAM" id="SSF102114">
    <property type="entry name" value="Radical SAM enzymes"/>
    <property type="match status" value="1"/>
</dbReference>
<dbReference type="GO" id="GO:0030488">
    <property type="term" value="P:tRNA methylation"/>
    <property type="evidence" value="ECO:0007669"/>
    <property type="project" value="UniProtKB-UniRule"/>
</dbReference>
<keyword evidence="6 12" id="KW-0808">Transferase</keyword>
<dbReference type="GO" id="GO:0005737">
    <property type="term" value="C:cytoplasm"/>
    <property type="evidence" value="ECO:0007669"/>
    <property type="project" value="UniProtKB-SubCell"/>
</dbReference>
<feature type="active site" description="S-methylcysteine intermediate" evidence="12">
    <location>
        <position position="345"/>
    </location>
</feature>
<dbReference type="GO" id="GO:0002935">
    <property type="term" value="F:tRNA (adenine(37)-C2)-methyltransferase activity"/>
    <property type="evidence" value="ECO:0007669"/>
    <property type="project" value="UniProtKB-UniRule"/>
</dbReference>
<evidence type="ECO:0000256" key="6">
    <source>
        <dbReference type="ARBA" id="ARBA00022679"/>
    </source>
</evidence>
<dbReference type="CDD" id="cd01335">
    <property type="entry name" value="Radical_SAM"/>
    <property type="match status" value="1"/>
</dbReference>
<feature type="domain" description="Radical SAM core" evidence="13">
    <location>
        <begin position="105"/>
        <end position="340"/>
    </location>
</feature>
<dbReference type="InterPro" id="IPR004383">
    <property type="entry name" value="rRNA_lsu_MTrfase_RlmN/Cfr"/>
</dbReference>
<dbReference type="PANTHER" id="PTHR30544:SF5">
    <property type="entry name" value="RADICAL SAM CORE DOMAIN-CONTAINING PROTEIN"/>
    <property type="match status" value="1"/>
</dbReference>
<evidence type="ECO:0000256" key="11">
    <source>
        <dbReference type="ARBA" id="ARBA00023014"/>
    </source>
</evidence>
<dbReference type="GO" id="GO:0070475">
    <property type="term" value="P:rRNA base methylation"/>
    <property type="evidence" value="ECO:0007669"/>
    <property type="project" value="UniProtKB-UniRule"/>
</dbReference>
<dbReference type="GO" id="GO:0046872">
    <property type="term" value="F:metal ion binding"/>
    <property type="evidence" value="ECO:0007669"/>
    <property type="project" value="UniProtKB-KW"/>
</dbReference>
<dbReference type="GO" id="GO:0070040">
    <property type="term" value="F:rRNA (adenine(2503)-C2-)-methyltransferase activity"/>
    <property type="evidence" value="ECO:0007669"/>
    <property type="project" value="UniProtKB-UniRule"/>
</dbReference>
<evidence type="ECO:0000313" key="14">
    <source>
        <dbReference type="EMBL" id="TCP68160.1"/>
    </source>
</evidence>
<evidence type="ECO:0000256" key="12">
    <source>
        <dbReference type="HAMAP-Rule" id="MF_01849"/>
    </source>
</evidence>
<name>A0A4R2RUW6_9FIRM</name>
<dbReference type="GO" id="GO:0051539">
    <property type="term" value="F:4 iron, 4 sulfur cluster binding"/>
    <property type="evidence" value="ECO:0007669"/>
    <property type="project" value="UniProtKB-UniRule"/>
</dbReference>
<feature type="active site" description="Proton acceptor" evidence="12">
    <location>
        <position position="94"/>
    </location>
</feature>
<evidence type="ECO:0000256" key="5">
    <source>
        <dbReference type="ARBA" id="ARBA00022603"/>
    </source>
</evidence>
<dbReference type="SFLD" id="SFLDS00029">
    <property type="entry name" value="Radical_SAM"/>
    <property type="match status" value="1"/>
</dbReference>
<dbReference type="InterPro" id="IPR013785">
    <property type="entry name" value="Aldolase_TIM"/>
</dbReference>
<feature type="binding site" evidence="12">
    <location>
        <begin position="226"/>
        <end position="228"/>
    </location>
    <ligand>
        <name>S-adenosyl-L-methionine</name>
        <dbReference type="ChEBI" id="CHEBI:59789"/>
    </ligand>
</feature>
<feature type="binding site" evidence="12">
    <location>
        <position position="119"/>
    </location>
    <ligand>
        <name>[4Fe-4S] cluster</name>
        <dbReference type="ChEBI" id="CHEBI:49883"/>
        <note>4Fe-4S-S-AdoMet</note>
    </ligand>
</feature>
<evidence type="ECO:0000259" key="13">
    <source>
        <dbReference type="PROSITE" id="PS51918"/>
    </source>
</evidence>
<dbReference type="HAMAP" id="MF_01849">
    <property type="entry name" value="RNA_methyltr_RlmN"/>
    <property type="match status" value="1"/>
</dbReference>
<keyword evidence="8 12" id="KW-0819">tRNA processing</keyword>
<dbReference type="InterPro" id="IPR040072">
    <property type="entry name" value="Methyltransferase_A"/>
</dbReference>
<dbReference type="SFLD" id="SFLDF00275">
    <property type="entry name" value="adenosine_C2_methyltransferase"/>
    <property type="match status" value="1"/>
</dbReference>
<keyword evidence="9 12" id="KW-0479">Metal-binding</keyword>
<evidence type="ECO:0000256" key="2">
    <source>
        <dbReference type="ARBA" id="ARBA00022485"/>
    </source>
</evidence>
<evidence type="ECO:0000313" key="15">
    <source>
        <dbReference type="Proteomes" id="UP000294813"/>
    </source>
</evidence>
<comment type="similarity">
    <text evidence="12">Belongs to the radical SAM superfamily. RlmN family.</text>
</comment>
<comment type="miscellaneous">
    <text evidence="12">Reaction proceeds by a ping-pong mechanism involving intermediate methylation of a conserved cysteine residue.</text>
</comment>
<feature type="binding site" evidence="12">
    <location>
        <position position="302"/>
    </location>
    <ligand>
        <name>S-adenosyl-L-methionine</name>
        <dbReference type="ChEBI" id="CHEBI:59789"/>
    </ligand>
</feature>
<organism evidence="14 15">
    <name type="scientific">Heliophilum fasciatum</name>
    <dbReference type="NCBI Taxonomy" id="35700"/>
    <lineage>
        <taxon>Bacteria</taxon>
        <taxon>Bacillati</taxon>
        <taxon>Bacillota</taxon>
        <taxon>Clostridia</taxon>
        <taxon>Eubacteriales</taxon>
        <taxon>Heliobacteriaceae</taxon>
        <taxon>Heliophilum</taxon>
    </lineage>
</organism>
<feature type="binding site" evidence="12">
    <location>
        <position position="126"/>
    </location>
    <ligand>
        <name>[4Fe-4S] cluster</name>
        <dbReference type="ChEBI" id="CHEBI:49883"/>
        <note>4Fe-4S-S-AdoMet</note>
    </ligand>
</feature>
<dbReference type="Pfam" id="PF21016">
    <property type="entry name" value="RlmN_N"/>
    <property type="match status" value="1"/>
</dbReference>
<dbReference type="RefSeq" id="WP_131918189.1">
    <property type="nucleotide sequence ID" value="NZ_JAOQNU010000004.1"/>
</dbReference>
<protein>
    <recommendedName>
        <fullName evidence="12">Probable dual-specificity RNA methyltransferase RlmN</fullName>
        <ecNumber evidence="12">2.1.1.192</ecNumber>
    </recommendedName>
    <alternativeName>
        <fullName evidence="12">23S rRNA (adenine(2503)-C(2))-methyltransferase</fullName>
    </alternativeName>
    <alternativeName>
        <fullName evidence="12">23S rRNA m2A2503 methyltransferase</fullName>
    </alternativeName>
    <alternativeName>
        <fullName evidence="12">Ribosomal RNA large subunit methyltransferase N</fullName>
    </alternativeName>
    <alternativeName>
        <fullName evidence="12">tRNA (adenine(37)-C(2))-methyltransferase</fullName>
    </alternativeName>
    <alternativeName>
        <fullName evidence="12">tRNA m2A37 methyltransferase</fullName>
    </alternativeName>
</protein>
<dbReference type="PIRSF" id="PIRSF006004">
    <property type="entry name" value="CHP00048"/>
    <property type="match status" value="1"/>
</dbReference>
<dbReference type="PROSITE" id="PS51918">
    <property type="entry name" value="RADICAL_SAM"/>
    <property type="match status" value="1"/>
</dbReference>
<accession>A0A4R2RUW6</accession>
<keyword evidence="5 12" id="KW-0489">Methyltransferase</keyword>
<comment type="cofactor">
    <cofactor evidence="12">
        <name>[4Fe-4S] cluster</name>
        <dbReference type="ChEBI" id="CHEBI:49883"/>
    </cofactor>
    <text evidence="12">Binds 1 [4Fe-4S] cluster. The cluster is coordinated with 3 cysteines and an exchangeable S-adenosyl-L-methionine.</text>
</comment>
<comment type="catalytic activity">
    <reaction evidence="12">
        <text>adenosine(2503) in 23S rRNA + 2 reduced [2Fe-2S]-[ferredoxin] + 2 S-adenosyl-L-methionine = 2-methyladenosine(2503) in 23S rRNA + 5'-deoxyadenosine + L-methionine + 2 oxidized [2Fe-2S]-[ferredoxin] + S-adenosyl-L-homocysteine</text>
        <dbReference type="Rhea" id="RHEA:42916"/>
        <dbReference type="Rhea" id="RHEA-COMP:10000"/>
        <dbReference type="Rhea" id="RHEA-COMP:10001"/>
        <dbReference type="Rhea" id="RHEA-COMP:10152"/>
        <dbReference type="Rhea" id="RHEA-COMP:10282"/>
        <dbReference type="ChEBI" id="CHEBI:17319"/>
        <dbReference type="ChEBI" id="CHEBI:33737"/>
        <dbReference type="ChEBI" id="CHEBI:33738"/>
        <dbReference type="ChEBI" id="CHEBI:57844"/>
        <dbReference type="ChEBI" id="CHEBI:57856"/>
        <dbReference type="ChEBI" id="CHEBI:59789"/>
        <dbReference type="ChEBI" id="CHEBI:74411"/>
        <dbReference type="ChEBI" id="CHEBI:74497"/>
        <dbReference type="EC" id="2.1.1.192"/>
    </reaction>
</comment>
<keyword evidence="10 12" id="KW-0408">Iron</keyword>
<evidence type="ECO:0000256" key="4">
    <source>
        <dbReference type="ARBA" id="ARBA00022552"/>
    </source>
</evidence>
<proteinExistence type="inferred from homology"/>
<keyword evidence="7 12" id="KW-0949">S-adenosyl-L-methionine</keyword>
<dbReference type="EC" id="2.1.1.192" evidence="12"/>
<dbReference type="SFLD" id="SFLDG01062">
    <property type="entry name" value="methyltransferase_(Class_A)"/>
    <property type="match status" value="1"/>
</dbReference>
<dbReference type="EMBL" id="SLXT01000004">
    <property type="protein sequence ID" value="TCP68160.1"/>
    <property type="molecule type" value="Genomic_DNA"/>
</dbReference>
<dbReference type="AlphaFoldDB" id="A0A4R2RUW6"/>
<dbReference type="InterPro" id="IPR007197">
    <property type="entry name" value="rSAM"/>
</dbReference>
<evidence type="ECO:0000256" key="7">
    <source>
        <dbReference type="ARBA" id="ARBA00022691"/>
    </source>
</evidence>
<comment type="subcellular location">
    <subcellularLocation>
        <location evidence="1 12">Cytoplasm</location>
    </subcellularLocation>
</comment>
<evidence type="ECO:0000256" key="10">
    <source>
        <dbReference type="ARBA" id="ARBA00023004"/>
    </source>
</evidence>
<evidence type="ECO:0000256" key="9">
    <source>
        <dbReference type="ARBA" id="ARBA00022723"/>
    </source>
</evidence>
<reference evidence="14 15" key="1">
    <citation type="submission" date="2019-03" db="EMBL/GenBank/DDBJ databases">
        <title>Genomic Encyclopedia of Type Strains, Phase IV (KMG-IV): sequencing the most valuable type-strain genomes for metagenomic binning, comparative biology and taxonomic classification.</title>
        <authorList>
            <person name="Goeker M."/>
        </authorList>
    </citation>
    <scope>NUCLEOTIDE SEQUENCE [LARGE SCALE GENOMIC DNA]</scope>
    <source>
        <strain evidence="14 15">DSM 11170</strain>
    </source>
</reference>
<keyword evidence="2 12" id="KW-0004">4Fe-4S</keyword>
<dbReference type="InterPro" id="IPR027492">
    <property type="entry name" value="RNA_MTrfase_RlmN"/>
</dbReference>
<evidence type="ECO:0000256" key="8">
    <source>
        <dbReference type="ARBA" id="ARBA00022694"/>
    </source>
</evidence>
<dbReference type="Gene3D" id="1.10.150.530">
    <property type="match status" value="1"/>
</dbReference>
<comment type="caution">
    <text evidence="14">The sequence shown here is derived from an EMBL/GenBank/DDBJ whole genome shotgun (WGS) entry which is preliminary data.</text>
</comment>
<feature type="binding site" evidence="12">
    <location>
        <begin position="171"/>
        <end position="172"/>
    </location>
    <ligand>
        <name>S-adenosyl-L-methionine</name>
        <dbReference type="ChEBI" id="CHEBI:59789"/>
    </ligand>
</feature>
<dbReference type="Pfam" id="PF04055">
    <property type="entry name" value="Radical_SAM"/>
    <property type="match status" value="1"/>
</dbReference>
<dbReference type="InterPro" id="IPR058240">
    <property type="entry name" value="rSAM_sf"/>
</dbReference>
<dbReference type="PANTHER" id="PTHR30544">
    <property type="entry name" value="23S RRNA METHYLTRANSFERASE"/>
    <property type="match status" value="1"/>
</dbReference>
<comment type="caution">
    <text evidence="12">Lacks conserved residue(s) required for the propagation of feature annotation.</text>
</comment>
<dbReference type="GO" id="GO:0000049">
    <property type="term" value="F:tRNA binding"/>
    <property type="evidence" value="ECO:0007669"/>
    <property type="project" value="UniProtKB-UniRule"/>
</dbReference>
<feature type="binding site" evidence="12">
    <location>
        <position position="123"/>
    </location>
    <ligand>
        <name>[4Fe-4S] cluster</name>
        <dbReference type="ChEBI" id="CHEBI:49883"/>
        <note>4Fe-4S-S-AdoMet</note>
    </ligand>
</feature>
<dbReference type="Gene3D" id="3.20.20.70">
    <property type="entry name" value="Aldolase class I"/>
    <property type="match status" value="1"/>
</dbReference>
<evidence type="ECO:0000256" key="3">
    <source>
        <dbReference type="ARBA" id="ARBA00022490"/>
    </source>
</evidence>
<keyword evidence="11 12" id="KW-0411">Iron-sulfur</keyword>
<feature type="binding site" evidence="12">
    <location>
        <position position="203"/>
    </location>
    <ligand>
        <name>S-adenosyl-L-methionine</name>
        <dbReference type="ChEBI" id="CHEBI:59789"/>
    </ligand>
</feature>
<dbReference type="OrthoDB" id="9793973at2"/>
<keyword evidence="4 12" id="KW-0698">rRNA processing</keyword>
<gene>
    <name evidence="12" type="primary">rlmN</name>
    <name evidence="14" type="ORF">EDD73_10462</name>
</gene>
<comment type="catalytic activity">
    <reaction evidence="12">
        <text>adenosine(37) in tRNA + 2 reduced [2Fe-2S]-[ferredoxin] + 2 S-adenosyl-L-methionine = 2-methyladenosine(37) in tRNA + 5'-deoxyadenosine + L-methionine + 2 oxidized [2Fe-2S]-[ferredoxin] + S-adenosyl-L-homocysteine</text>
        <dbReference type="Rhea" id="RHEA:43332"/>
        <dbReference type="Rhea" id="RHEA-COMP:10000"/>
        <dbReference type="Rhea" id="RHEA-COMP:10001"/>
        <dbReference type="Rhea" id="RHEA-COMP:10162"/>
        <dbReference type="Rhea" id="RHEA-COMP:10485"/>
        <dbReference type="ChEBI" id="CHEBI:17319"/>
        <dbReference type="ChEBI" id="CHEBI:33737"/>
        <dbReference type="ChEBI" id="CHEBI:33738"/>
        <dbReference type="ChEBI" id="CHEBI:57844"/>
        <dbReference type="ChEBI" id="CHEBI:57856"/>
        <dbReference type="ChEBI" id="CHEBI:59789"/>
        <dbReference type="ChEBI" id="CHEBI:74411"/>
        <dbReference type="ChEBI" id="CHEBI:74497"/>
        <dbReference type="EC" id="2.1.1.192"/>
    </reaction>
</comment>
<dbReference type="InterPro" id="IPR048641">
    <property type="entry name" value="RlmN_N"/>
</dbReference>
<dbReference type="FunFam" id="3.20.20.70:FF:000014">
    <property type="entry name" value="Probable dual-specificity RNA methyltransferase RlmN"/>
    <property type="match status" value="1"/>
</dbReference>
<dbReference type="GO" id="GO:0019843">
    <property type="term" value="F:rRNA binding"/>
    <property type="evidence" value="ECO:0007669"/>
    <property type="project" value="UniProtKB-UniRule"/>
</dbReference>
<sequence>MSEVTTDLRGLLPEELATVLQSWGQPAYRAKQLFGWMQKQAVTDPAQMTNLPAALRELVQASGQLPPFTRVSKRVARDGTAKYLWQLADGECIESVLMTYRRATTRDRATVCISTQAGCALQCRFCATGQQGFRRNLSAGEIVGQVLAITADQQEQQADFAVTNVVLMGMGEPFLNYDAVRQAILLLNHPQGQALGQRRISVSTAGIVPGIERFTAEGWEVNLALSLHGADDETRSSLMPINQRYPLVEVMAACRRYWLTSKRRLTVEYALMAGINDRPDDARRLGAWFRDWPVHFNLIPVNPVAGSGTQHPGSVGVKRFAAELARYGIEAVVREERGTDIEAACGQLRGVLAGQDEGE</sequence>
<dbReference type="Proteomes" id="UP000294813">
    <property type="component" value="Unassembled WGS sequence"/>
</dbReference>
<dbReference type="NCBIfam" id="TIGR00048">
    <property type="entry name" value="rRNA_mod_RlmN"/>
    <property type="match status" value="1"/>
</dbReference>